<reference evidence="1 2" key="1">
    <citation type="journal article" date="2016" name="Nat. Commun.">
        <title>Thousands of microbial genomes shed light on interconnected biogeochemical processes in an aquifer system.</title>
        <authorList>
            <person name="Anantharaman K."/>
            <person name="Brown C.T."/>
            <person name="Hug L.A."/>
            <person name="Sharon I."/>
            <person name="Castelle C.J."/>
            <person name="Probst A.J."/>
            <person name="Thomas B.C."/>
            <person name="Singh A."/>
            <person name="Wilkins M.J."/>
            <person name="Karaoz U."/>
            <person name="Brodie E.L."/>
            <person name="Williams K.H."/>
            <person name="Hubbard S.S."/>
            <person name="Banfield J.F."/>
        </authorList>
    </citation>
    <scope>NUCLEOTIDE SEQUENCE [LARGE SCALE GENOMIC DNA]</scope>
</reference>
<gene>
    <name evidence="1" type="ORF">A2Z67_00505</name>
</gene>
<accession>A0A1F7X183</accession>
<sequence length="72" mass="7927">MDVLDFIKDLAMVLNTKNKVPVETYLKAANIQKIPYPLTPVRNLIKSGHIVLDQGPGYANLVVQSVPLKPVS</sequence>
<comment type="caution">
    <text evidence="1">The sequence shown here is derived from an EMBL/GenBank/DDBJ whole genome shotgun (WGS) entry which is preliminary data.</text>
</comment>
<evidence type="ECO:0000313" key="1">
    <source>
        <dbReference type="EMBL" id="OGM08727.1"/>
    </source>
</evidence>
<evidence type="ECO:0000313" key="2">
    <source>
        <dbReference type="Proteomes" id="UP000176939"/>
    </source>
</evidence>
<protein>
    <submittedName>
        <fullName evidence="1">Uncharacterized protein</fullName>
    </submittedName>
</protein>
<dbReference type="EMBL" id="MGFQ01000037">
    <property type="protein sequence ID" value="OGM08727.1"/>
    <property type="molecule type" value="Genomic_DNA"/>
</dbReference>
<name>A0A1F7X183_9BACT</name>
<organism evidence="1 2">
    <name type="scientific">Candidatus Woesebacteria bacterium RBG_13_36_22</name>
    <dbReference type="NCBI Taxonomy" id="1802478"/>
    <lineage>
        <taxon>Bacteria</taxon>
        <taxon>Candidatus Woeseibacteriota</taxon>
    </lineage>
</organism>
<dbReference type="AlphaFoldDB" id="A0A1F7X183"/>
<proteinExistence type="predicted"/>
<dbReference type="Proteomes" id="UP000176939">
    <property type="component" value="Unassembled WGS sequence"/>
</dbReference>